<name>A0AA47MUL5_MERPO</name>
<dbReference type="Gene3D" id="1.20.120.20">
    <property type="entry name" value="Apolipoprotein"/>
    <property type="match status" value="1"/>
</dbReference>
<feature type="signal peptide" evidence="1">
    <location>
        <begin position="1"/>
        <end position="20"/>
    </location>
</feature>
<dbReference type="Proteomes" id="UP001174136">
    <property type="component" value="Unassembled WGS sequence"/>
</dbReference>
<protein>
    <submittedName>
        <fullName evidence="2">Type-4 ice-structuring protein</fullName>
    </submittedName>
</protein>
<organism evidence="2 3">
    <name type="scientific">Merluccius polli</name>
    <name type="common">Benguela hake</name>
    <name type="synonym">Merluccius cadenati</name>
    <dbReference type="NCBI Taxonomy" id="89951"/>
    <lineage>
        <taxon>Eukaryota</taxon>
        <taxon>Metazoa</taxon>
        <taxon>Chordata</taxon>
        <taxon>Craniata</taxon>
        <taxon>Vertebrata</taxon>
        <taxon>Euteleostomi</taxon>
        <taxon>Actinopterygii</taxon>
        <taxon>Neopterygii</taxon>
        <taxon>Teleostei</taxon>
        <taxon>Neoteleostei</taxon>
        <taxon>Acanthomorphata</taxon>
        <taxon>Zeiogadaria</taxon>
        <taxon>Gadariae</taxon>
        <taxon>Gadiformes</taxon>
        <taxon>Gadoidei</taxon>
        <taxon>Merlucciidae</taxon>
        <taxon>Merluccius</taxon>
    </lineage>
</organism>
<keyword evidence="1" id="KW-0732">Signal</keyword>
<comment type="caution">
    <text evidence="2">The sequence shown here is derived from an EMBL/GenBank/DDBJ whole genome shotgun (WGS) entry which is preliminary data.</text>
</comment>
<sequence length="125" mass="13800">MKSSLIAVIVVLALAQGTLAAESPELQKMTDFFESMRTELMATVNKVSEAIQSQTLVQGGQAQMDPLVAQIKESFAPLATAIQEKVTPLTDQLQQRIQPFVTEFQQELESSVSKMMEKVQKLTVE</sequence>
<evidence type="ECO:0000313" key="2">
    <source>
        <dbReference type="EMBL" id="KAK0146394.1"/>
    </source>
</evidence>
<evidence type="ECO:0000256" key="1">
    <source>
        <dbReference type="SAM" id="SignalP"/>
    </source>
</evidence>
<gene>
    <name evidence="2" type="primary">AFP4</name>
    <name evidence="2" type="ORF">N1851_014305</name>
</gene>
<proteinExistence type="predicted"/>
<accession>A0AA47MUL5</accession>
<dbReference type="EMBL" id="JAOPHQ010002581">
    <property type="protein sequence ID" value="KAK0146394.1"/>
    <property type="molecule type" value="Genomic_DNA"/>
</dbReference>
<evidence type="ECO:0000313" key="3">
    <source>
        <dbReference type="Proteomes" id="UP001174136"/>
    </source>
</evidence>
<dbReference type="SUPFAM" id="SSF58113">
    <property type="entry name" value="Apolipoprotein A-I"/>
    <property type="match status" value="1"/>
</dbReference>
<feature type="chain" id="PRO_5041331506" evidence="1">
    <location>
        <begin position="21"/>
        <end position="125"/>
    </location>
</feature>
<keyword evidence="3" id="KW-1185">Reference proteome</keyword>
<reference evidence="2" key="1">
    <citation type="journal article" date="2023" name="Front. Mar. Sci.">
        <title>A new Merluccius polli reference genome to investigate the effects of global change in West African waters.</title>
        <authorList>
            <person name="Mateo J.L."/>
            <person name="Blanco-Fernandez C."/>
            <person name="Garcia-Vazquez E."/>
            <person name="Machado-Schiaffino G."/>
        </authorList>
    </citation>
    <scope>NUCLEOTIDE SEQUENCE</scope>
    <source>
        <strain evidence="2">C29</strain>
        <tissue evidence="2">Fin</tissue>
    </source>
</reference>
<dbReference type="AlphaFoldDB" id="A0AA47MUL5"/>